<evidence type="ECO:0000259" key="7">
    <source>
        <dbReference type="Pfam" id="PF05697"/>
    </source>
</evidence>
<evidence type="ECO:0000313" key="9">
    <source>
        <dbReference type="EMBL" id="VAX35432.1"/>
    </source>
</evidence>
<dbReference type="Pfam" id="PF05698">
    <property type="entry name" value="Trigger_C"/>
    <property type="match status" value="1"/>
</dbReference>
<evidence type="ECO:0000256" key="4">
    <source>
        <dbReference type="ARBA" id="ARBA00023110"/>
    </source>
</evidence>
<gene>
    <name evidence="9" type="ORF">MNBD_UNCLBAC01-631</name>
</gene>
<protein>
    <recommendedName>
        <fullName evidence="3">peptidylprolyl isomerase</fullName>
        <ecNumber evidence="3">5.2.1.8</ecNumber>
    </recommendedName>
</protein>
<dbReference type="GO" id="GO:0043335">
    <property type="term" value="P:protein unfolding"/>
    <property type="evidence" value="ECO:0007669"/>
    <property type="project" value="TreeGrafter"/>
</dbReference>
<dbReference type="GO" id="GO:0015031">
    <property type="term" value="P:protein transport"/>
    <property type="evidence" value="ECO:0007669"/>
    <property type="project" value="InterPro"/>
</dbReference>
<evidence type="ECO:0000256" key="1">
    <source>
        <dbReference type="ARBA" id="ARBA00000971"/>
    </source>
</evidence>
<dbReference type="Gene3D" id="1.10.3120.10">
    <property type="entry name" value="Trigger factor, C-terminal domain"/>
    <property type="match status" value="1"/>
</dbReference>
<dbReference type="InterPro" id="IPR037041">
    <property type="entry name" value="Trigger_fac_C_sf"/>
</dbReference>
<dbReference type="AlphaFoldDB" id="A0A3B1D3W4"/>
<keyword evidence="9" id="KW-0131">Cell cycle</keyword>
<sequence>MKLEVKEVNDVQRELQFEIPSERIAQSMDEAYKNIGKKAKIKGFRPGKVPRKILEENYTADARDEVLRKLVPKVYHEGIEQEKLEPIAMPDIDDVSFKEDTITFKATVDIKPDIKIDGYKGIKVKRKSTEVTEEEINKTLDYFKASAGEGKEVDDNFAKSMGYPSLEDFKKSLVKQLEVDKDKHNRADIENQVAEALLKKVKFTVPKSLVKNEIEHRISHQKEQWNKQGMATDEMQKKEESLRVELQEPTERNVKVFLTLNKIAELEKIEIKENDNVYFKVMEFLLKEAKWEG</sequence>
<keyword evidence="5" id="KW-0143">Chaperone</keyword>
<dbReference type="InterPro" id="IPR005215">
    <property type="entry name" value="Trig_fac"/>
</dbReference>
<dbReference type="SUPFAM" id="SSF102735">
    <property type="entry name" value="Trigger factor ribosome-binding domain"/>
    <property type="match status" value="1"/>
</dbReference>
<evidence type="ECO:0000259" key="8">
    <source>
        <dbReference type="Pfam" id="PF05698"/>
    </source>
</evidence>
<dbReference type="EC" id="5.2.1.8" evidence="3"/>
<evidence type="ECO:0000256" key="5">
    <source>
        <dbReference type="ARBA" id="ARBA00023186"/>
    </source>
</evidence>
<dbReference type="InterPro" id="IPR027304">
    <property type="entry name" value="Trigger_fact/SurA_dom_sf"/>
</dbReference>
<dbReference type="GO" id="GO:0003755">
    <property type="term" value="F:peptidyl-prolyl cis-trans isomerase activity"/>
    <property type="evidence" value="ECO:0007669"/>
    <property type="project" value="UniProtKB-KW"/>
</dbReference>
<dbReference type="InterPro" id="IPR008881">
    <property type="entry name" value="Trigger_fac_ribosome-bd_bac"/>
</dbReference>
<dbReference type="InterPro" id="IPR008880">
    <property type="entry name" value="Trigger_fac_C"/>
</dbReference>
<organism evidence="9">
    <name type="scientific">hydrothermal vent metagenome</name>
    <dbReference type="NCBI Taxonomy" id="652676"/>
    <lineage>
        <taxon>unclassified sequences</taxon>
        <taxon>metagenomes</taxon>
        <taxon>ecological metagenomes</taxon>
    </lineage>
</organism>
<keyword evidence="6 9" id="KW-0413">Isomerase</keyword>
<accession>A0A3B1D3W4</accession>
<feature type="domain" description="Trigger factor C-terminal" evidence="8">
    <location>
        <begin position="165"/>
        <end position="275"/>
    </location>
</feature>
<comment type="similarity">
    <text evidence="2">Belongs to the FKBP-type PPIase family. Tig subfamily.</text>
</comment>
<dbReference type="GO" id="GO:0051083">
    <property type="term" value="P:'de novo' cotranslational protein folding"/>
    <property type="evidence" value="ECO:0007669"/>
    <property type="project" value="TreeGrafter"/>
</dbReference>
<keyword evidence="4" id="KW-0697">Rotamase</keyword>
<dbReference type="InterPro" id="IPR036611">
    <property type="entry name" value="Trigger_fac_ribosome-bd_sf"/>
</dbReference>
<proteinExistence type="inferred from homology"/>
<evidence type="ECO:0000256" key="6">
    <source>
        <dbReference type="ARBA" id="ARBA00023235"/>
    </source>
</evidence>
<dbReference type="PANTHER" id="PTHR30560">
    <property type="entry name" value="TRIGGER FACTOR CHAPERONE AND PEPTIDYL-PROLYL CIS/TRANS ISOMERASE"/>
    <property type="match status" value="1"/>
</dbReference>
<dbReference type="PANTHER" id="PTHR30560:SF3">
    <property type="entry name" value="TRIGGER FACTOR-LIKE PROTEIN TIG, CHLOROPLASTIC"/>
    <property type="match status" value="1"/>
</dbReference>
<dbReference type="GO" id="GO:0051301">
    <property type="term" value="P:cell division"/>
    <property type="evidence" value="ECO:0007669"/>
    <property type="project" value="UniProtKB-KW"/>
</dbReference>
<reference evidence="9" key="1">
    <citation type="submission" date="2018-06" db="EMBL/GenBank/DDBJ databases">
        <authorList>
            <person name="Zhirakovskaya E."/>
        </authorList>
    </citation>
    <scope>NUCLEOTIDE SEQUENCE</scope>
</reference>
<dbReference type="SUPFAM" id="SSF109998">
    <property type="entry name" value="Triger factor/SurA peptide-binding domain-like"/>
    <property type="match status" value="1"/>
</dbReference>
<feature type="domain" description="Trigger factor ribosome-binding bacterial" evidence="7">
    <location>
        <begin position="1"/>
        <end position="141"/>
    </location>
</feature>
<name>A0A3B1D3W4_9ZZZZ</name>
<evidence type="ECO:0000256" key="3">
    <source>
        <dbReference type="ARBA" id="ARBA00013194"/>
    </source>
</evidence>
<comment type="catalytic activity">
    <reaction evidence="1">
        <text>[protein]-peptidylproline (omega=180) = [protein]-peptidylproline (omega=0)</text>
        <dbReference type="Rhea" id="RHEA:16237"/>
        <dbReference type="Rhea" id="RHEA-COMP:10747"/>
        <dbReference type="Rhea" id="RHEA-COMP:10748"/>
        <dbReference type="ChEBI" id="CHEBI:83833"/>
        <dbReference type="ChEBI" id="CHEBI:83834"/>
        <dbReference type="EC" id="5.2.1.8"/>
    </reaction>
</comment>
<dbReference type="Pfam" id="PF05697">
    <property type="entry name" value="Trigger_N"/>
    <property type="match status" value="1"/>
</dbReference>
<dbReference type="Gene3D" id="3.30.70.1050">
    <property type="entry name" value="Trigger factor ribosome-binding domain"/>
    <property type="match status" value="1"/>
</dbReference>
<keyword evidence="9" id="KW-0132">Cell division</keyword>
<evidence type="ECO:0000256" key="2">
    <source>
        <dbReference type="ARBA" id="ARBA00005464"/>
    </source>
</evidence>
<dbReference type="GO" id="GO:0043022">
    <property type="term" value="F:ribosome binding"/>
    <property type="evidence" value="ECO:0007669"/>
    <property type="project" value="TreeGrafter"/>
</dbReference>
<dbReference type="EMBL" id="UOGJ01000051">
    <property type="protein sequence ID" value="VAX35432.1"/>
    <property type="molecule type" value="Genomic_DNA"/>
</dbReference>
<dbReference type="GO" id="GO:0044183">
    <property type="term" value="F:protein folding chaperone"/>
    <property type="evidence" value="ECO:0007669"/>
    <property type="project" value="TreeGrafter"/>
</dbReference>